<feature type="non-terminal residue" evidence="1">
    <location>
        <position position="41"/>
    </location>
</feature>
<comment type="caution">
    <text evidence="1">The sequence shown here is derived from an EMBL/GenBank/DDBJ whole genome shotgun (WGS) entry which is preliminary data.</text>
</comment>
<evidence type="ECO:0000313" key="1">
    <source>
        <dbReference type="EMBL" id="KKK88480.1"/>
    </source>
</evidence>
<accession>A0A0F8ZR62</accession>
<protein>
    <submittedName>
        <fullName evidence="1">Uncharacterized protein</fullName>
    </submittedName>
</protein>
<proteinExistence type="predicted"/>
<dbReference type="EMBL" id="LAZR01049934">
    <property type="protein sequence ID" value="KKK88480.1"/>
    <property type="molecule type" value="Genomic_DNA"/>
</dbReference>
<organism evidence="1">
    <name type="scientific">marine sediment metagenome</name>
    <dbReference type="NCBI Taxonomy" id="412755"/>
    <lineage>
        <taxon>unclassified sequences</taxon>
        <taxon>metagenomes</taxon>
        <taxon>ecological metagenomes</taxon>
    </lineage>
</organism>
<dbReference type="AlphaFoldDB" id="A0A0F8ZR62"/>
<name>A0A0F8ZR62_9ZZZZ</name>
<sequence length="41" mass="4616">MTDKAMIAAARALAKTNVFTACPGYDETRFNEDREAYDRMA</sequence>
<gene>
    <name evidence="1" type="ORF">LCGC14_2742790</name>
</gene>
<reference evidence="1" key="1">
    <citation type="journal article" date="2015" name="Nature">
        <title>Complex archaea that bridge the gap between prokaryotes and eukaryotes.</title>
        <authorList>
            <person name="Spang A."/>
            <person name="Saw J.H."/>
            <person name="Jorgensen S.L."/>
            <person name="Zaremba-Niedzwiedzka K."/>
            <person name="Martijn J."/>
            <person name="Lind A.E."/>
            <person name="van Eijk R."/>
            <person name="Schleper C."/>
            <person name="Guy L."/>
            <person name="Ettema T.J."/>
        </authorList>
    </citation>
    <scope>NUCLEOTIDE SEQUENCE</scope>
</reference>